<keyword evidence="2" id="KW-1185">Reference proteome</keyword>
<name>A0ABS0LL48_9LACT</name>
<dbReference type="EMBL" id="JACCEL010000025">
    <property type="protein sequence ID" value="MBG9979010.1"/>
    <property type="molecule type" value="Genomic_DNA"/>
</dbReference>
<evidence type="ECO:0000313" key="2">
    <source>
        <dbReference type="Proteomes" id="UP000823401"/>
    </source>
</evidence>
<reference evidence="1 2" key="1">
    <citation type="submission" date="2020-07" db="EMBL/GenBank/DDBJ databases">
        <title>Facklamia lactis sp. nov., isolated from raw milk.</title>
        <authorList>
            <person name="Doll E.V."/>
            <person name="Huptas C."/>
            <person name="Staib L."/>
            <person name="Wenning M."/>
            <person name="Scherer S."/>
        </authorList>
    </citation>
    <scope>NUCLEOTIDE SEQUENCE [LARGE SCALE GENOMIC DNA]</scope>
    <source>
        <strain evidence="1 2">DSM 104272</strain>
    </source>
</reference>
<accession>A0ABS0LL48</accession>
<proteinExistence type="predicted"/>
<gene>
    <name evidence="1" type="ORF">HYQ42_09445</name>
</gene>
<comment type="caution">
    <text evidence="1">The sequence shown here is derived from an EMBL/GenBank/DDBJ whole genome shotgun (WGS) entry which is preliminary data.</text>
</comment>
<protein>
    <submittedName>
        <fullName evidence="1">Uncharacterized protein</fullName>
    </submittedName>
</protein>
<evidence type="ECO:0000313" key="1">
    <source>
        <dbReference type="EMBL" id="MBG9979010.1"/>
    </source>
</evidence>
<dbReference type="Proteomes" id="UP000823401">
    <property type="component" value="Unassembled WGS sequence"/>
</dbReference>
<organism evidence="1 2">
    <name type="scientific">Ruoffia tabacinasalis</name>
    <dbReference type="NCBI Taxonomy" id="87458"/>
    <lineage>
        <taxon>Bacteria</taxon>
        <taxon>Bacillati</taxon>
        <taxon>Bacillota</taxon>
        <taxon>Bacilli</taxon>
        <taxon>Lactobacillales</taxon>
        <taxon>Aerococcaceae</taxon>
        <taxon>Ruoffia</taxon>
    </lineage>
</organism>
<dbReference type="RefSeq" id="WP_197105056.1">
    <property type="nucleotide sequence ID" value="NZ_JACCEL010000025.1"/>
</dbReference>
<sequence length="271" mass="31650">MSRVNLYVHYDSVTNHIMTRGIDLVLEDFESQYMPNNIILAQAPPEVGRFDAQTNFKVLRNKTEVANYFEASSNAELRMSNWIDFENVESMHQLTANEIAEILYLFHANKGLKSAFFYKLQNNYVFLRLPNGLLKVFYRFVSHFYARFQRVIHARMVALVNESRSLFFMRKEKVNPLPLNVVEQIAPLFSRGLKINFVQAIQTGTYWRVPLNIIEDELTLLTQDQVPKEHVGFLVYDTNAQRWTLELEAIDDFDDFELRSQGLISSAEDAY</sequence>